<proteinExistence type="predicted"/>
<dbReference type="Proteomes" id="UP000602745">
    <property type="component" value="Unassembled WGS sequence"/>
</dbReference>
<evidence type="ECO:0000313" key="1">
    <source>
        <dbReference type="EMBL" id="GGE38764.1"/>
    </source>
</evidence>
<reference evidence="1" key="1">
    <citation type="journal article" date="2014" name="Int. J. Syst. Evol. Microbiol.">
        <title>Complete genome sequence of Corynebacterium casei LMG S-19264T (=DSM 44701T), isolated from a smear-ripened cheese.</title>
        <authorList>
            <consortium name="US DOE Joint Genome Institute (JGI-PGF)"/>
            <person name="Walter F."/>
            <person name="Albersmeier A."/>
            <person name="Kalinowski J."/>
            <person name="Ruckert C."/>
        </authorList>
    </citation>
    <scope>NUCLEOTIDE SEQUENCE</scope>
    <source>
        <strain evidence="1">CCM 7684</strain>
    </source>
</reference>
<dbReference type="InterPro" id="IPR007420">
    <property type="entry name" value="DUF465"/>
</dbReference>
<organism evidence="1 2">
    <name type="scientific">Agaricicola taiwanensis</name>
    <dbReference type="NCBI Taxonomy" id="591372"/>
    <lineage>
        <taxon>Bacteria</taxon>
        <taxon>Pseudomonadati</taxon>
        <taxon>Pseudomonadota</taxon>
        <taxon>Alphaproteobacteria</taxon>
        <taxon>Rhodobacterales</taxon>
        <taxon>Paracoccaceae</taxon>
        <taxon>Agaricicola</taxon>
    </lineage>
</organism>
<gene>
    <name evidence="1" type="ORF">GCM10007276_15090</name>
</gene>
<reference evidence="1" key="2">
    <citation type="submission" date="2020-09" db="EMBL/GenBank/DDBJ databases">
        <authorList>
            <person name="Sun Q."/>
            <person name="Sedlacek I."/>
        </authorList>
    </citation>
    <scope>NUCLEOTIDE SEQUENCE</scope>
    <source>
        <strain evidence="1">CCM 7684</strain>
    </source>
</reference>
<accession>A0A8J2VQF0</accession>
<name>A0A8J2VQF0_9RHOB</name>
<evidence type="ECO:0000313" key="2">
    <source>
        <dbReference type="Proteomes" id="UP000602745"/>
    </source>
</evidence>
<evidence type="ECO:0008006" key="3">
    <source>
        <dbReference type="Google" id="ProtNLM"/>
    </source>
</evidence>
<protein>
    <recommendedName>
        <fullName evidence="3">DUF465 domain-containing protein</fullName>
    </recommendedName>
</protein>
<keyword evidence="2" id="KW-1185">Reference proteome</keyword>
<dbReference type="Pfam" id="PF04325">
    <property type="entry name" value="DUF465"/>
    <property type="match status" value="1"/>
</dbReference>
<dbReference type="EMBL" id="BMCP01000002">
    <property type="protein sequence ID" value="GGE38764.1"/>
    <property type="molecule type" value="Genomic_DNA"/>
</dbReference>
<comment type="caution">
    <text evidence="1">The sequence shown here is derived from an EMBL/GenBank/DDBJ whole genome shotgun (WGS) entry which is preliminary data.</text>
</comment>
<dbReference type="AlphaFoldDB" id="A0A8J2VQF0"/>
<dbReference type="RefSeq" id="WP_188409157.1">
    <property type="nucleotide sequence ID" value="NZ_BMCP01000002.1"/>
</dbReference>
<dbReference type="InterPro" id="IPR038444">
    <property type="entry name" value="DUF465_sf"/>
</dbReference>
<dbReference type="Gene3D" id="6.10.280.50">
    <property type="match status" value="1"/>
</dbReference>
<sequence>MSIESHLAELKRKHLALKQEIENELRHANANDMRVVELKRRKLHIKDEITRLGSSPETLH</sequence>